<comment type="similarity">
    <text evidence="1">Belongs to the TRAFAC class TrmE-Era-EngA-EngB-Septin-like GTPase superfamily. AIG1/Toc34/Toc159-like paraseptin GTPase family. IAN subfamily.</text>
</comment>
<accession>A0A9F2WHP0</accession>
<keyword evidence="2" id="KW-0547">Nucleotide-binding</keyword>
<sequence>MAGSIRGPERRIVLVGKTGNGKSATGNTILGSSLFASKASFVSVTSSCQKEEVQWNGRKVVVVDTPGFLDTGRPERETANEVRKCVSFCSPGPHVILQVVRPGRFTQEEKDVARLIKEIFSLKAKDYMIILFTRKEDLEGGSLEQFIKEGDSFLREQVFRCGGRYLAFNNKAEGAEQEAQVAELMEMIDQLVEKNSRAPCYTEDMLKADKENLKKQKNYAWLCPLF</sequence>
<protein>
    <submittedName>
        <fullName evidence="6">GTPase IMAP family member 7-like</fullName>
    </submittedName>
</protein>
<feature type="domain" description="AIG1-type G" evidence="4">
    <location>
        <begin position="7"/>
        <end position="210"/>
    </location>
</feature>
<dbReference type="Gene3D" id="3.40.50.300">
    <property type="entry name" value="P-loop containing nucleotide triphosphate hydrolases"/>
    <property type="match status" value="1"/>
</dbReference>
<dbReference type="CDD" id="cd01852">
    <property type="entry name" value="AIG1"/>
    <property type="match status" value="1"/>
</dbReference>
<dbReference type="Pfam" id="PF04548">
    <property type="entry name" value="AIG1"/>
    <property type="match status" value="1"/>
</dbReference>
<dbReference type="FunFam" id="3.40.50.300:FF:000366">
    <property type="entry name" value="GTPase, IMAP family member 2"/>
    <property type="match status" value="1"/>
</dbReference>
<dbReference type="OrthoDB" id="8954335at2759"/>
<evidence type="ECO:0000256" key="1">
    <source>
        <dbReference type="ARBA" id="ARBA00008535"/>
    </source>
</evidence>
<dbReference type="RefSeq" id="XP_007444331.1">
    <property type="nucleotide sequence ID" value="XM_007444269.3"/>
</dbReference>
<dbReference type="PROSITE" id="PS51720">
    <property type="entry name" value="G_AIG1"/>
    <property type="match status" value="1"/>
</dbReference>
<evidence type="ECO:0000313" key="5">
    <source>
        <dbReference type="Proteomes" id="UP000695026"/>
    </source>
</evidence>
<evidence type="ECO:0000259" key="4">
    <source>
        <dbReference type="PROSITE" id="PS51720"/>
    </source>
</evidence>
<name>A0A9F2WHP0_PYTBI</name>
<dbReference type="SUPFAM" id="SSF52540">
    <property type="entry name" value="P-loop containing nucleoside triphosphate hydrolases"/>
    <property type="match status" value="1"/>
</dbReference>
<organism evidence="5 6">
    <name type="scientific">Python bivittatus</name>
    <name type="common">Burmese python</name>
    <name type="synonym">Python molurus bivittatus</name>
    <dbReference type="NCBI Taxonomy" id="176946"/>
    <lineage>
        <taxon>Eukaryota</taxon>
        <taxon>Metazoa</taxon>
        <taxon>Chordata</taxon>
        <taxon>Craniata</taxon>
        <taxon>Vertebrata</taxon>
        <taxon>Euteleostomi</taxon>
        <taxon>Lepidosauria</taxon>
        <taxon>Squamata</taxon>
        <taxon>Bifurcata</taxon>
        <taxon>Unidentata</taxon>
        <taxon>Episquamata</taxon>
        <taxon>Toxicofera</taxon>
        <taxon>Serpentes</taxon>
        <taxon>Henophidia</taxon>
        <taxon>Pythonidae</taxon>
        <taxon>Python</taxon>
    </lineage>
</organism>
<dbReference type="OMA" id="TENMHRK"/>
<keyword evidence="5" id="KW-1185">Reference proteome</keyword>
<reference evidence="6" key="1">
    <citation type="submission" date="2025-08" db="UniProtKB">
        <authorList>
            <consortium name="RefSeq"/>
        </authorList>
    </citation>
    <scope>IDENTIFICATION</scope>
    <source>
        <tissue evidence="6">Liver</tissue>
    </source>
</reference>
<dbReference type="Proteomes" id="UP000695026">
    <property type="component" value="Unplaced"/>
</dbReference>
<dbReference type="GO" id="GO:0005525">
    <property type="term" value="F:GTP binding"/>
    <property type="evidence" value="ECO:0007669"/>
    <property type="project" value="UniProtKB-KW"/>
</dbReference>
<dbReference type="PANTHER" id="PTHR10903">
    <property type="entry name" value="GTPASE, IMAP FAMILY MEMBER-RELATED"/>
    <property type="match status" value="1"/>
</dbReference>
<gene>
    <name evidence="6" type="primary">LOC103064662</name>
</gene>
<evidence type="ECO:0000313" key="6">
    <source>
        <dbReference type="RefSeq" id="XP_007444331.1"/>
    </source>
</evidence>
<dbReference type="AlphaFoldDB" id="A0A9F2WHP0"/>
<dbReference type="KEGG" id="pbi:103064662"/>
<evidence type="ECO:0000256" key="2">
    <source>
        <dbReference type="ARBA" id="ARBA00022741"/>
    </source>
</evidence>
<keyword evidence="3" id="KW-0342">GTP-binding</keyword>
<dbReference type="PANTHER" id="PTHR10903:SF170">
    <property type="entry name" value="GTPASE IMAP FAMILY MEMBER 7"/>
    <property type="match status" value="1"/>
</dbReference>
<dbReference type="InterPro" id="IPR045058">
    <property type="entry name" value="GIMA/IAN/Toc"/>
</dbReference>
<dbReference type="GeneID" id="103064662"/>
<evidence type="ECO:0000256" key="3">
    <source>
        <dbReference type="ARBA" id="ARBA00023134"/>
    </source>
</evidence>
<proteinExistence type="inferred from homology"/>
<dbReference type="InterPro" id="IPR027417">
    <property type="entry name" value="P-loop_NTPase"/>
</dbReference>
<dbReference type="InterPro" id="IPR006703">
    <property type="entry name" value="G_AIG1"/>
</dbReference>